<accession>A0A2A7ARY2</accession>
<dbReference type="GO" id="GO:0005886">
    <property type="term" value="C:plasma membrane"/>
    <property type="evidence" value="ECO:0007669"/>
    <property type="project" value="UniProtKB-SubCell"/>
</dbReference>
<dbReference type="EMBL" id="NMTY01000009">
    <property type="protein sequence ID" value="PDX81821.1"/>
    <property type="molecule type" value="Genomic_DNA"/>
</dbReference>
<evidence type="ECO:0000313" key="8">
    <source>
        <dbReference type="Proteomes" id="UP000220005"/>
    </source>
</evidence>
<dbReference type="RefSeq" id="WP_097839107.1">
    <property type="nucleotide sequence ID" value="NZ_NMTY01000009.1"/>
</dbReference>
<dbReference type="PANTHER" id="PTHR37937">
    <property type="entry name" value="CONJUGATIVE TRANSFER: DNA TRANSPORT"/>
    <property type="match status" value="1"/>
</dbReference>
<organism evidence="7 8">
    <name type="scientific">Faecalibacterium prausnitzii</name>
    <dbReference type="NCBI Taxonomy" id="853"/>
    <lineage>
        <taxon>Bacteria</taxon>
        <taxon>Bacillati</taxon>
        <taxon>Bacillota</taxon>
        <taxon>Clostridia</taxon>
        <taxon>Eubacteriales</taxon>
        <taxon>Oscillospiraceae</taxon>
        <taxon>Faecalibacterium</taxon>
    </lineage>
</organism>
<keyword evidence="6" id="KW-0472">Membrane</keyword>
<evidence type="ECO:0000256" key="1">
    <source>
        <dbReference type="ARBA" id="ARBA00004651"/>
    </source>
</evidence>
<comment type="subcellular location">
    <subcellularLocation>
        <location evidence="1">Cell membrane</location>
        <topology evidence="1">Multi-pass membrane protein</topology>
    </subcellularLocation>
</comment>
<evidence type="ECO:0000256" key="5">
    <source>
        <dbReference type="ARBA" id="ARBA00022989"/>
    </source>
</evidence>
<evidence type="ECO:0000256" key="3">
    <source>
        <dbReference type="ARBA" id="ARBA00022475"/>
    </source>
</evidence>
<sequence length="426" mass="47597">MKRDSLVVAEGCVLSGDEVGRTRPNANALIVGTTGCGKSTSVILPTVARMHCSNPILSYAKERDAYLMAEYLKRKNYMVHILNAAHPKKSTLSYDPIASIESYADIEALSAAIVDMSIRKSVDDYWQVKAKQLLSGLIAGCFMTSKGSRMPGMADVLALFDKTIPCENAYGVEPELYGMFQRLEKASPGCFAVREFNSWRSLPERTASCVRDTLAGALSTVFPESIRRMMREKPQFDPVRFASRKEALLVITSAADTAQQYYANLFYRSTEQQLLRYATSCPGGELPREVRYIFDDFACTAPIQGFASDISLFRSAGLSAILLLQSEQQLEAMYKEEAAVIRQNCAVYAYFPGGFDNRSCEIVSKRMDLPYDEVLYAPMGKVFVMRSGCRPACLPRYDTLNSREYQEYLSCSNDRTGRRRFGGDEL</sequence>
<evidence type="ECO:0000256" key="2">
    <source>
        <dbReference type="ARBA" id="ARBA00008806"/>
    </source>
</evidence>
<gene>
    <name evidence="7" type="ORF">CGS58_04645</name>
</gene>
<proteinExistence type="inferred from homology"/>
<dbReference type="AlphaFoldDB" id="A0A2A7ARY2"/>
<name>A0A2A7ARY2_9FIRM</name>
<evidence type="ECO:0008006" key="9">
    <source>
        <dbReference type="Google" id="ProtNLM"/>
    </source>
</evidence>
<keyword evidence="5" id="KW-1133">Transmembrane helix</keyword>
<dbReference type="InterPro" id="IPR051539">
    <property type="entry name" value="T4SS-coupling_protein"/>
</dbReference>
<dbReference type="CDD" id="cd01127">
    <property type="entry name" value="TrwB_TraG_TraD_VirD4"/>
    <property type="match status" value="1"/>
</dbReference>
<keyword evidence="3" id="KW-1003">Cell membrane</keyword>
<evidence type="ECO:0000256" key="6">
    <source>
        <dbReference type="ARBA" id="ARBA00023136"/>
    </source>
</evidence>
<dbReference type="Proteomes" id="UP000220005">
    <property type="component" value="Unassembled WGS sequence"/>
</dbReference>
<dbReference type="SUPFAM" id="SSF52540">
    <property type="entry name" value="P-loop containing nucleoside triphosphate hydrolases"/>
    <property type="match status" value="1"/>
</dbReference>
<dbReference type="InterPro" id="IPR027417">
    <property type="entry name" value="P-loop_NTPase"/>
</dbReference>
<comment type="caution">
    <text evidence="7">The sequence shown here is derived from an EMBL/GenBank/DDBJ whole genome shotgun (WGS) entry which is preliminary data.</text>
</comment>
<dbReference type="PANTHER" id="PTHR37937:SF1">
    <property type="entry name" value="CONJUGATIVE TRANSFER: DNA TRANSPORT"/>
    <property type="match status" value="1"/>
</dbReference>
<protein>
    <recommendedName>
        <fullName evidence="9">Type IV secretory system conjugative DNA transfer family protein</fullName>
    </recommendedName>
</protein>
<evidence type="ECO:0000313" key="7">
    <source>
        <dbReference type="EMBL" id="PDX81821.1"/>
    </source>
</evidence>
<reference evidence="7 8" key="1">
    <citation type="journal article" date="2017" name="Front. Microbiol.">
        <title>New Insights into the Diversity of the Genus Faecalibacterium.</title>
        <authorList>
            <person name="Benevides L."/>
            <person name="Burman S."/>
            <person name="Martin R."/>
            <person name="Robert V."/>
            <person name="Thomas M."/>
            <person name="Miquel S."/>
            <person name="Chain F."/>
            <person name="Sokol H."/>
            <person name="Bermudez-Humaran L.G."/>
            <person name="Morrison M."/>
            <person name="Langella P."/>
            <person name="Azevedo V.A."/>
            <person name="Chatel J.M."/>
            <person name="Soares S."/>
        </authorList>
    </citation>
    <scope>NUCLEOTIDE SEQUENCE [LARGE SCALE GENOMIC DNA]</scope>
    <source>
        <strain evidence="7 8">CNCM I 4575</strain>
    </source>
</reference>
<dbReference type="InterPro" id="IPR003688">
    <property type="entry name" value="TraG/VirD4"/>
</dbReference>
<keyword evidence="4" id="KW-0812">Transmembrane</keyword>
<dbReference type="Pfam" id="PF02534">
    <property type="entry name" value="T4SS-DNA_transf"/>
    <property type="match status" value="1"/>
</dbReference>
<evidence type="ECO:0000256" key="4">
    <source>
        <dbReference type="ARBA" id="ARBA00022692"/>
    </source>
</evidence>
<comment type="similarity">
    <text evidence="2">Belongs to the VirD4/TraG family.</text>
</comment>
<dbReference type="Gene3D" id="3.40.50.300">
    <property type="entry name" value="P-loop containing nucleotide triphosphate hydrolases"/>
    <property type="match status" value="1"/>
</dbReference>